<evidence type="ECO:0000259" key="2">
    <source>
        <dbReference type="Pfam" id="PF11716"/>
    </source>
</evidence>
<keyword evidence="3" id="KW-0413">Isomerase</keyword>
<dbReference type="InterPro" id="IPR024344">
    <property type="entry name" value="MDMPI_metal-binding"/>
</dbReference>
<dbReference type="InterPro" id="IPR017517">
    <property type="entry name" value="Maleyloyr_isom"/>
</dbReference>
<dbReference type="Pfam" id="PF07398">
    <property type="entry name" value="MDMPI_C"/>
    <property type="match status" value="1"/>
</dbReference>
<proteinExistence type="predicted"/>
<dbReference type="PANTHER" id="PTHR40758:SF1">
    <property type="entry name" value="CONSERVED PROTEIN"/>
    <property type="match status" value="1"/>
</dbReference>
<dbReference type="InterPro" id="IPR010872">
    <property type="entry name" value="MDMPI_C-term_domain"/>
</dbReference>
<feature type="domain" description="MDMPI C-terminal" evidence="1">
    <location>
        <begin position="143"/>
        <end position="239"/>
    </location>
</feature>
<dbReference type="InterPro" id="IPR034660">
    <property type="entry name" value="DinB/YfiT-like"/>
</dbReference>
<dbReference type="PANTHER" id="PTHR40758">
    <property type="entry name" value="CONSERVED PROTEIN"/>
    <property type="match status" value="1"/>
</dbReference>
<gene>
    <name evidence="3" type="ORF">ACFWJN_19150</name>
</gene>
<protein>
    <submittedName>
        <fullName evidence="3">Maleylpyruvate isomerase family mycothiol-dependent enzyme</fullName>
    </submittedName>
</protein>
<evidence type="ECO:0000259" key="1">
    <source>
        <dbReference type="Pfam" id="PF07398"/>
    </source>
</evidence>
<dbReference type="EMBL" id="JBHXIJ010000136">
    <property type="protein sequence ID" value="MFD5101059.1"/>
    <property type="molecule type" value="Genomic_DNA"/>
</dbReference>
<sequence length="249" mass="27129">MNTAEFIESLDIQGQLLAAAADKAGPDAEVPTCPGWQVRDLLRHTGVVHRWATAFVTAGHKEFHPEPGEPGLDGEALSAWFREGHTLLVAALRAAPEDLDCWTFFAAPSPLAFWARRQAHETAIHRVDAEAALGADITVLPVEFAADGVDELLRGFHARDRSRVRTGEPRVLRIRPTDCEQAWTVRLSEGPPRTELGVGGSPQAAADCELGGPAERLYLTLWNRLPHSAIAVSGDEALARLWRETSQVV</sequence>
<dbReference type="Pfam" id="PF11716">
    <property type="entry name" value="MDMPI_N"/>
    <property type="match status" value="1"/>
</dbReference>
<dbReference type="Proteomes" id="UP001598448">
    <property type="component" value="Unassembled WGS sequence"/>
</dbReference>
<accession>A0ABW6FTB9</accession>
<dbReference type="RefSeq" id="WP_386715833.1">
    <property type="nucleotide sequence ID" value="NZ_JBHXIJ010000136.1"/>
</dbReference>
<name>A0ABW6FTB9_9ACTN</name>
<dbReference type="NCBIfam" id="TIGR03083">
    <property type="entry name" value="maleylpyruvate isomerase family mycothiol-dependent enzyme"/>
    <property type="match status" value="1"/>
</dbReference>
<evidence type="ECO:0000313" key="3">
    <source>
        <dbReference type="EMBL" id="MFD5101059.1"/>
    </source>
</evidence>
<feature type="domain" description="Mycothiol-dependent maleylpyruvate isomerase metal-binding" evidence="2">
    <location>
        <begin position="16"/>
        <end position="129"/>
    </location>
</feature>
<organism evidence="3 4">
    <name type="scientific">Streptomyces albidochromogenes</name>
    <dbReference type="NCBI Taxonomy" id="329524"/>
    <lineage>
        <taxon>Bacteria</taxon>
        <taxon>Bacillati</taxon>
        <taxon>Actinomycetota</taxon>
        <taxon>Actinomycetes</taxon>
        <taxon>Kitasatosporales</taxon>
        <taxon>Streptomycetaceae</taxon>
        <taxon>Streptomyces</taxon>
    </lineage>
</organism>
<dbReference type="SUPFAM" id="SSF109854">
    <property type="entry name" value="DinB/YfiT-like putative metalloenzymes"/>
    <property type="match status" value="1"/>
</dbReference>
<keyword evidence="4" id="KW-1185">Reference proteome</keyword>
<comment type="caution">
    <text evidence="3">The sequence shown here is derived from an EMBL/GenBank/DDBJ whole genome shotgun (WGS) entry which is preliminary data.</text>
</comment>
<reference evidence="3 4" key="1">
    <citation type="submission" date="2024-09" db="EMBL/GenBank/DDBJ databases">
        <title>The Natural Products Discovery Center: Release of the First 8490 Sequenced Strains for Exploring Actinobacteria Biosynthetic Diversity.</title>
        <authorList>
            <person name="Kalkreuter E."/>
            <person name="Kautsar S.A."/>
            <person name="Yang D."/>
            <person name="Bader C.D."/>
            <person name="Teijaro C.N."/>
            <person name="Fluegel L."/>
            <person name="Davis C.M."/>
            <person name="Simpson J.R."/>
            <person name="Lauterbach L."/>
            <person name="Steele A.D."/>
            <person name="Gui C."/>
            <person name="Meng S."/>
            <person name="Li G."/>
            <person name="Viehrig K."/>
            <person name="Ye F."/>
            <person name="Su P."/>
            <person name="Kiefer A.F."/>
            <person name="Nichols A."/>
            <person name="Cepeda A.J."/>
            <person name="Yan W."/>
            <person name="Fan B."/>
            <person name="Jiang Y."/>
            <person name="Adhikari A."/>
            <person name="Zheng C.-J."/>
            <person name="Schuster L."/>
            <person name="Cowan T.M."/>
            <person name="Smanski M.J."/>
            <person name="Chevrette M.G."/>
            <person name="De Carvalho L.P.S."/>
            <person name="Shen B."/>
        </authorList>
    </citation>
    <scope>NUCLEOTIDE SEQUENCE [LARGE SCALE GENOMIC DNA]</scope>
    <source>
        <strain evidence="3 4">NPDC058348</strain>
    </source>
</reference>
<evidence type="ECO:0000313" key="4">
    <source>
        <dbReference type="Proteomes" id="UP001598448"/>
    </source>
</evidence>
<dbReference type="GO" id="GO:0016853">
    <property type="term" value="F:isomerase activity"/>
    <property type="evidence" value="ECO:0007669"/>
    <property type="project" value="UniProtKB-KW"/>
</dbReference>